<keyword evidence="2 8" id="KW-0418">Kinase</keyword>
<accession>C4LKS3</accession>
<keyword evidence="1" id="KW-0808">Transferase</keyword>
<dbReference type="AlphaFoldDB" id="C4LKS3"/>
<feature type="transmembrane region" description="Helical" evidence="5">
    <location>
        <begin position="144"/>
        <end position="163"/>
    </location>
</feature>
<keyword evidence="3" id="KW-0902">Two-component regulatory system</keyword>
<dbReference type="InterPro" id="IPR003594">
    <property type="entry name" value="HATPase_dom"/>
</dbReference>
<feature type="transmembrane region" description="Helical" evidence="5">
    <location>
        <begin position="12"/>
        <end position="32"/>
    </location>
</feature>
<dbReference type="InterPro" id="IPR011712">
    <property type="entry name" value="Sig_transdc_His_kin_sub3_dim/P"/>
</dbReference>
<feature type="region of interest" description="Disordered" evidence="4">
    <location>
        <begin position="370"/>
        <end position="412"/>
    </location>
</feature>
<evidence type="ECO:0000259" key="6">
    <source>
        <dbReference type="Pfam" id="PF02518"/>
    </source>
</evidence>
<evidence type="ECO:0000259" key="7">
    <source>
        <dbReference type="Pfam" id="PF07730"/>
    </source>
</evidence>
<evidence type="ECO:0000256" key="4">
    <source>
        <dbReference type="SAM" id="MobiDB-lite"/>
    </source>
</evidence>
<dbReference type="Pfam" id="PF07730">
    <property type="entry name" value="HisKA_3"/>
    <property type="match status" value="1"/>
</dbReference>
<dbReference type="PANTHER" id="PTHR24421">
    <property type="entry name" value="NITRATE/NITRITE SENSOR PROTEIN NARX-RELATED"/>
    <property type="match status" value="1"/>
</dbReference>
<keyword evidence="5" id="KW-1133">Transmembrane helix</keyword>
<dbReference type="OrthoDB" id="5241784at2"/>
<feature type="compositionally biased region" description="Low complexity" evidence="4">
    <location>
        <begin position="374"/>
        <end position="389"/>
    </location>
</feature>
<dbReference type="Gene3D" id="1.20.5.1930">
    <property type="match status" value="1"/>
</dbReference>
<dbReference type="SUPFAM" id="SSF55874">
    <property type="entry name" value="ATPase domain of HSP90 chaperone/DNA topoisomerase II/histidine kinase"/>
    <property type="match status" value="1"/>
</dbReference>
<keyword evidence="5" id="KW-0472">Membrane</keyword>
<feature type="transmembrane region" description="Helical" evidence="5">
    <location>
        <begin position="38"/>
        <end position="58"/>
    </location>
</feature>
<dbReference type="Gene3D" id="3.30.565.10">
    <property type="entry name" value="Histidine kinase-like ATPase, C-terminal domain"/>
    <property type="match status" value="1"/>
</dbReference>
<feature type="compositionally biased region" description="Basic and acidic residues" evidence="4">
    <location>
        <begin position="401"/>
        <end position="412"/>
    </location>
</feature>
<evidence type="ECO:0000313" key="8">
    <source>
        <dbReference type="EMBL" id="ACR18428.1"/>
    </source>
</evidence>
<dbReference type="CDD" id="cd16917">
    <property type="entry name" value="HATPase_UhpB-NarQ-NarX-like"/>
    <property type="match status" value="1"/>
</dbReference>
<dbReference type="KEGG" id="ckp:ckrop_1707"/>
<dbReference type="GO" id="GO:0046983">
    <property type="term" value="F:protein dimerization activity"/>
    <property type="evidence" value="ECO:0007669"/>
    <property type="project" value="InterPro"/>
</dbReference>
<dbReference type="Proteomes" id="UP000001473">
    <property type="component" value="Chromosome"/>
</dbReference>
<evidence type="ECO:0000256" key="1">
    <source>
        <dbReference type="ARBA" id="ARBA00022679"/>
    </source>
</evidence>
<dbReference type="GO" id="GO:0016020">
    <property type="term" value="C:membrane"/>
    <property type="evidence" value="ECO:0007669"/>
    <property type="project" value="InterPro"/>
</dbReference>
<dbReference type="HOGENOM" id="CLU_000445_20_8_11"/>
<reference evidence="8 9" key="1">
    <citation type="journal article" date="2008" name="J. Biotechnol.">
        <title>Ultrafast pyrosequencing of Corynebacterium kroppenstedtii DSM44385 revealed insights into the physiology of a lipophilic corynebacterium that lacks mycolic acids.</title>
        <authorList>
            <person name="Tauch A."/>
            <person name="Schneider J."/>
            <person name="Szczepanowski R."/>
            <person name="Tilker A."/>
            <person name="Viehoever P."/>
            <person name="Gartemann K.-H."/>
            <person name="Arnold W."/>
            <person name="Blom J."/>
            <person name="Brinkrolf K."/>
            <person name="Brune I."/>
            <person name="Goetker S."/>
            <person name="Weisshaar B."/>
            <person name="Goesmann A."/>
            <person name="Droege M."/>
            <person name="Puehler A."/>
        </authorList>
    </citation>
    <scope>NUCLEOTIDE SEQUENCE [LARGE SCALE GENOMIC DNA]</scope>
    <source>
        <strain evidence="9">DSM 44385 / JCM 11950 / CIP 105744 / CCUG 35717</strain>
    </source>
</reference>
<proteinExistence type="predicted"/>
<dbReference type="GO" id="GO:0000155">
    <property type="term" value="F:phosphorelay sensor kinase activity"/>
    <property type="evidence" value="ECO:0007669"/>
    <property type="project" value="InterPro"/>
</dbReference>
<feature type="transmembrane region" description="Helical" evidence="5">
    <location>
        <begin position="116"/>
        <end position="138"/>
    </location>
</feature>
<name>C4LKS3_CORK4</name>
<gene>
    <name evidence="8" type="primary">tcsS2</name>
    <name evidence="8" type="ordered locus">ckrop_1707</name>
</gene>
<feature type="transmembrane region" description="Helical" evidence="5">
    <location>
        <begin position="70"/>
        <end position="86"/>
    </location>
</feature>
<keyword evidence="9" id="KW-1185">Reference proteome</keyword>
<dbReference type="eggNOG" id="COG4585">
    <property type="taxonomic scope" value="Bacteria"/>
</dbReference>
<keyword evidence="5" id="KW-0812">Transmembrane</keyword>
<dbReference type="STRING" id="645127.ckrop_1707"/>
<dbReference type="RefSeq" id="WP_012732315.1">
    <property type="nucleotide sequence ID" value="NC_012704.1"/>
</dbReference>
<organism evidence="8 9">
    <name type="scientific">Corynebacterium kroppenstedtii (strain DSM 44385 / JCM 11950 / CIP 105744 / CCUG 35717)</name>
    <dbReference type="NCBI Taxonomy" id="645127"/>
    <lineage>
        <taxon>Bacteria</taxon>
        <taxon>Bacillati</taxon>
        <taxon>Actinomycetota</taxon>
        <taxon>Actinomycetes</taxon>
        <taxon>Mycobacteriales</taxon>
        <taxon>Corynebacteriaceae</taxon>
        <taxon>Corynebacterium</taxon>
    </lineage>
</organism>
<dbReference type="InterPro" id="IPR050482">
    <property type="entry name" value="Sensor_HK_TwoCompSys"/>
</dbReference>
<sequence>MARPHPRTWRNTELLYPAVWLIYLTFPLGTCLTADASIFARIIASILVIAFGVVYLSVYRYAHKFEDNKALKLWGVTGILIAIGAVTYPVTGLSSVCFIPYICALWVFIRSGRQGIITGILVSTVLVICVLIASPQLHGQTMPIVLAVGVGVAIVIGVGVAHADEERRRELERQLDRAHQREAYATAMHDVLSHSLTVIAVKAQLASRLLDAEADKACKDKARGEIDDIYELSHSALNDMRSALDELAPPSLTETVEEAQAVCTSAGISLGTHIGNDIPPATASLYAAIVKEATTNILRHSGALSASITATPARLIIADDGHGFEQEKRRAIKELHDEENDAQQHGLNNVKQHGLEGMKRRAHNIGASFSIRSTPGEGTTVTVETAPGKTARRKTTPRRATPKETKPQERES</sequence>
<feature type="domain" description="Signal transduction histidine kinase subgroup 3 dimerisation and phosphoacceptor" evidence="7">
    <location>
        <begin position="181"/>
        <end position="251"/>
    </location>
</feature>
<protein>
    <submittedName>
        <fullName evidence="8">Two-component system, sensor kinase</fullName>
    </submittedName>
</protein>
<dbReference type="InterPro" id="IPR036890">
    <property type="entry name" value="HATPase_C_sf"/>
</dbReference>
<dbReference type="EMBL" id="CP001620">
    <property type="protein sequence ID" value="ACR18428.1"/>
    <property type="molecule type" value="Genomic_DNA"/>
</dbReference>
<feature type="domain" description="Histidine kinase/HSP90-like ATPase" evidence="6">
    <location>
        <begin position="288"/>
        <end position="384"/>
    </location>
</feature>
<evidence type="ECO:0000256" key="2">
    <source>
        <dbReference type="ARBA" id="ARBA00022777"/>
    </source>
</evidence>
<evidence type="ECO:0000313" key="9">
    <source>
        <dbReference type="Proteomes" id="UP000001473"/>
    </source>
</evidence>
<dbReference type="Pfam" id="PF02518">
    <property type="entry name" value="HATPase_c"/>
    <property type="match status" value="1"/>
</dbReference>
<evidence type="ECO:0000256" key="3">
    <source>
        <dbReference type="ARBA" id="ARBA00023012"/>
    </source>
</evidence>
<dbReference type="PANTHER" id="PTHR24421:SF63">
    <property type="entry name" value="SENSOR HISTIDINE KINASE DESK"/>
    <property type="match status" value="1"/>
</dbReference>
<evidence type="ECO:0000256" key="5">
    <source>
        <dbReference type="SAM" id="Phobius"/>
    </source>
</evidence>